<protein>
    <submittedName>
        <fullName evidence="1">Uncharacterized protein</fullName>
    </submittedName>
</protein>
<gene>
    <name evidence="1" type="ORF">LTRI10_LOCUS2221</name>
</gene>
<reference evidence="1 2" key="1">
    <citation type="submission" date="2024-04" db="EMBL/GenBank/DDBJ databases">
        <authorList>
            <person name="Fracassetti M."/>
        </authorList>
    </citation>
    <scope>NUCLEOTIDE SEQUENCE [LARGE SCALE GENOMIC DNA]</scope>
</reference>
<keyword evidence="2" id="KW-1185">Reference proteome</keyword>
<accession>A0AAV2CDR0</accession>
<proteinExistence type="predicted"/>
<sequence>MTNRQRSITNYKYPRAIVLRRLESRAAAAAIVSPILPTTNEDCSDHHSRFLAAVRVSQSTPRSNRRLRSLEIVWFPAVVRLSQPSLRRRRAPPAFVHVPWSSVVSPTVVHFSQSSTRTKMVKGTASFVFSFAN</sequence>
<evidence type="ECO:0000313" key="1">
    <source>
        <dbReference type="EMBL" id="CAL1354409.1"/>
    </source>
</evidence>
<organism evidence="1 2">
    <name type="scientific">Linum trigynum</name>
    <dbReference type="NCBI Taxonomy" id="586398"/>
    <lineage>
        <taxon>Eukaryota</taxon>
        <taxon>Viridiplantae</taxon>
        <taxon>Streptophyta</taxon>
        <taxon>Embryophyta</taxon>
        <taxon>Tracheophyta</taxon>
        <taxon>Spermatophyta</taxon>
        <taxon>Magnoliopsida</taxon>
        <taxon>eudicotyledons</taxon>
        <taxon>Gunneridae</taxon>
        <taxon>Pentapetalae</taxon>
        <taxon>rosids</taxon>
        <taxon>fabids</taxon>
        <taxon>Malpighiales</taxon>
        <taxon>Linaceae</taxon>
        <taxon>Linum</taxon>
    </lineage>
</organism>
<dbReference type="Proteomes" id="UP001497516">
    <property type="component" value="Chromosome 1"/>
</dbReference>
<dbReference type="AlphaFoldDB" id="A0AAV2CDR0"/>
<dbReference type="EMBL" id="OZ034813">
    <property type="protein sequence ID" value="CAL1354409.1"/>
    <property type="molecule type" value="Genomic_DNA"/>
</dbReference>
<name>A0AAV2CDR0_9ROSI</name>
<evidence type="ECO:0000313" key="2">
    <source>
        <dbReference type="Proteomes" id="UP001497516"/>
    </source>
</evidence>